<sequence length="162" mass="17877">MRSDVNVINHIDQTTLVIMHNKRLMCYGIKDGLGAVYSRAEVGDAHGSKKGSYTIADIDRRARRVEDSEPPSRPTNPEPPPAAALDASPYARPVAPVVNHVALAAPVAVSLMVKLSDTELLLVSDTEQAFMVPESLKLSSKKFFGIWRPFLSIHAEEEFIYF</sequence>
<dbReference type="Proteomes" id="UP000499080">
    <property type="component" value="Unassembled WGS sequence"/>
</dbReference>
<evidence type="ECO:0000256" key="1">
    <source>
        <dbReference type="SAM" id="MobiDB-lite"/>
    </source>
</evidence>
<comment type="caution">
    <text evidence="2">The sequence shown here is derived from an EMBL/GenBank/DDBJ whole genome shotgun (WGS) entry which is preliminary data.</text>
</comment>
<evidence type="ECO:0000313" key="3">
    <source>
        <dbReference type="Proteomes" id="UP000499080"/>
    </source>
</evidence>
<gene>
    <name evidence="2" type="ORF">AVEN_3530_1</name>
</gene>
<dbReference type="AlphaFoldDB" id="A0A4Y2QV81"/>
<reference evidence="2 3" key="1">
    <citation type="journal article" date="2019" name="Sci. Rep.">
        <title>Orb-weaving spider Araneus ventricosus genome elucidates the spidroin gene catalogue.</title>
        <authorList>
            <person name="Kono N."/>
            <person name="Nakamura H."/>
            <person name="Ohtoshi R."/>
            <person name="Moran D.A.P."/>
            <person name="Shinohara A."/>
            <person name="Yoshida Y."/>
            <person name="Fujiwara M."/>
            <person name="Mori M."/>
            <person name="Tomita M."/>
            <person name="Arakawa K."/>
        </authorList>
    </citation>
    <scope>NUCLEOTIDE SEQUENCE [LARGE SCALE GENOMIC DNA]</scope>
</reference>
<protein>
    <submittedName>
        <fullName evidence="2">Uncharacterized protein</fullName>
    </submittedName>
</protein>
<keyword evidence="3" id="KW-1185">Reference proteome</keyword>
<feature type="region of interest" description="Disordered" evidence="1">
    <location>
        <begin position="59"/>
        <end position="86"/>
    </location>
</feature>
<dbReference type="OrthoDB" id="6382835at2759"/>
<proteinExistence type="predicted"/>
<evidence type="ECO:0000313" key="2">
    <source>
        <dbReference type="EMBL" id="GBN67302.1"/>
    </source>
</evidence>
<name>A0A4Y2QV81_ARAVE</name>
<organism evidence="2 3">
    <name type="scientific">Araneus ventricosus</name>
    <name type="common">Orbweaver spider</name>
    <name type="synonym">Epeira ventricosa</name>
    <dbReference type="NCBI Taxonomy" id="182803"/>
    <lineage>
        <taxon>Eukaryota</taxon>
        <taxon>Metazoa</taxon>
        <taxon>Ecdysozoa</taxon>
        <taxon>Arthropoda</taxon>
        <taxon>Chelicerata</taxon>
        <taxon>Arachnida</taxon>
        <taxon>Araneae</taxon>
        <taxon>Araneomorphae</taxon>
        <taxon>Entelegynae</taxon>
        <taxon>Araneoidea</taxon>
        <taxon>Araneidae</taxon>
        <taxon>Araneus</taxon>
    </lineage>
</organism>
<accession>A0A4Y2QV81</accession>
<dbReference type="EMBL" id="BGPR01014929">
    <property type="protein sequence ID" value="GBN67302.1"/>
    <property type="molecule type" value="Genomic_DNA"/>
</dbReference>
<feature type="compositionally biased region" description="Pro residues" evidence="1">
    <location>
        <begin position="71"/>
        <end position="82"/>
    </location>
</feature>